<reference evidence="8 9" key="1">
    <citation type="submission" date="2019-01" db="EMBL/GenBank/DDBJ databases">
        <title>A draft genome assembly of the solar-powered sea slug Elysia chlorotica.</title>
        <authorList>
            <person name="Cai H."/>
            <person name="Li Q."/>
            <person name="Fang X."/>
            <person name="Li J."/>
            <person name="Curtis N.E."/>
            <person name="Altenburger A."/>
            <person name="Shibata T."/>
            <person name="Feng M."/>
            <person name="Maeda T."/>
            <person name="Schwartz J.A."/>
            <person name="Shigenobu S."/>
            <person name="Lundholm N."/>
            <person name="Nishiyama T."/>
            <person name="Yang H."/>
            <person name="Hasebe M."/>
            <person name="Li S."/>
            <person name="Pierce S.K."/>
            <person name="Wang J."/>
        </authorList>
    </citation>
    <scope>NUCLEOTIDE SEQUENCE [LARGE SCALE GENOMIC DNA]</scope>
    <source>
        <strain evidence="8">EC2010</strain>
        <tissue evidence="8">Whole organism of an adult</tissue>
    </source>
</reference>
<evidence type="ECO:0000313" key="8">
    <source>
        <dbReference type="EMBL" id="RUS80606.1"/>
    </source>
</evidence>
<evidence type="ECO:0000256" key="5">
    <source>
        <dbReference type="ARBA" id="ARBA00022840"/>
    </source>
</evidence>
<dbReference type="PANTHER" id="PTHR45992:SF11">
    <property type="entry name" value="ALPHA-TYPE PROTEIN KINASE DOMAIN-CONTAINING PROTEIN"/>
    <property type="match status" value="1"/>
</dbReference>
<dbReference type="Proteomes" id="UP000271974">
    <property type="component" value="Unassembled WGS sequence"/>
</dbReference>
<dbReference type="CDD" id="cd04515">
    <property type="entry name" value="Alpha_kinase"/>
    <property type="match status" value="1"/>
</dbReference>
<dbReference type="GO" id="GO:0005524">
    <property type="term" value="F:ATP binding"/>
    <property type="evidence" value="ECO:0007669"/>
    <property type="project" value="UniProtKB-KW"/>
</dbReference>
<keyword evidence="3" id="KW-0547">Nucleotide-binding</keyword>
<dbReference type="PROSITE" id="PS51158">
    <property type="entry name" value="ALPHA_KINASE"/>
    <property type="match status" value="1"/>
</dbReference>
<evidence type="ECO:0000256" key="4">
    <source>
        <dbReference type="ARBA" id="ARBA00022777"/>
    </source>
</evidence>
<feature type="region of interest" description="Disordered" evidence="6">
    <location>
        <begin position="238"/>
        <end position="300"/>
    </location>
</feature>
<accession>A0A433TGE1</accession>
<dbReference type="PANTHER" id="PTHR45992">
    <property type="entry name" value="EUKARYOTIC ELONGATION FACTOR 2 KINASE-RELATED"/>
    <property type="match status" value="1"/>
</dbReference>
<feature type="compositionally biased region" description="Basic and acidic residues" evidence="6">
    <location>
        <begin position="274"/>
        <end position="288"/>
    </location>
</feature>
<evidence type="ECO:0000259" key="7">
    <source>
        <dbReference type="PROSITE" id="PS51158"/>
    </source>
</evidence>
<keyword evidence="9" id="KW-1185">Reference proteome</keyword>
<dbReference type="InterPro" id="IPR004166">
    <property type="entry name" value="a-kinase_dom"/>
</dbReference>
<comment type="caution">
    <text evidence="8">The sequence shown here is derived from an EMBL/GenBank/DDBJ whole genome shotgun (WGS) entry which is preliminary data.</text>
</comment>
<dbReference type="OrthoDB" id="44277at2759"/>
<feature type="domain" description="Alpha-type protein kinase" evidence="7">
    <location>
        <begin position="1"/>
        <end position="239"/>
    </location>
</feature>
<dbReference type="SMART" id="SM00811">
    <property type="entry name" value="Alpha_kinase"/>
    <property type="match status" value="1"/>
</dbReference>
<dbReference type="SUPFAM" id="SSF56112">
    <property type="entry name" value="Protein kinase-like (PK-like)"/>
    <property type="match status" value="1"/>
</dbReference>
<keyword evidence="4" id="KW-0418">Kinase</keyword>
<organism evidence="8 9">
    <name type="scientific">Elysia chlorotica</name>
    <name type="common">Eastern emerald elysia</name>
    <name type="synonym">Sea slug</name>
    <dbReference type="NCBI Taxonomy" id="188477"/>
    <lineage>
        <taxon>Eukaryota</taxon>
        <taxon>Metazoa</taxon>
        <taxon>Spiralia</taxon>
        <taxon>Lophotrochozoa</taxon>
        <taxon>Mollusca</taxon>
        <taxon>Gastropoda</taxon>
        <taxon>Heterobranchia</taxon>
        <taxon>Euthyneura</taxon>
        <taxon>Panpulmonata</taxon>
        <taxon>Sacoglossa</taxon>
        <taxon>Placobranchoidea</taxon>
        <taxon>Plakobranchidae</taxon>
        <taxon>Elysia</taxon>
    </lineage>
</organism>
<keyword evidence="5" id="KW-0067">ATP-binding</keyword>
<evidence type="ECO:0000256" key="2">
    <source>
        <dbReference type="ARBA" id="ARBA00022679"/>
    </source>
</evidence>
<evidence type="ECO:0000313" key="9">
    <source>
        <dbReference type="Proteomes" id="UP000271974"/>
    </source>
</evidence>
<dbReference type="EMBL" id="RQTK01000382">
    <property type="protein sequence ID" value="RUS80606.1"/>
    <property type="molecule type" value="Genomic_DNA"/>
</dbReference>
<gene>
    <name evidence="8" type="ORF">EGW08_011616</name>
</gene>
<sequence>MSLRVPHFQNETNASCPDLCGQGYRANFHTHSAAKGLRKKIYHGHLEGSGPRKGEHAVVKMFRDGPGTEPMCDAEIEKHRLALKLARRFNKLVSDPRAKISFTLPLKSTVESLAVGQFLTRHRHGRHLDKREWVLIEENLIRQGEYQVFIGKAGETLDKSPTALDAFLHFTYHESGRKFVLCGFQGIQTEKGYILTTPCIHSEDSSFGPVTDGGPKTMLKVFERHVCNNLCYSYERPRLPSQDDQMPQQENGQGKTASDNEDDEDGGLFLTPARDSKSDVYLRQRSGSDDENGDDDDNLFKTHSATELRVMVESADLNSGEHDNSTTGFHHKVFSLGKEAETSEDLAYCCTDLSKSVIEEIEEVVRRAEEKRAENNSTGKISDHDLFKRIHLGDQIKPEEKPGGHKKEFDSDELMHRCNVQAVGGIEKRPSI</sequence>
<dbReference type="GO" id="GO:0004674">
    <property type="term" value="F:protein serine/threonine kinase activity"/>
    <property type="evidence" value="ECO:0007669"/>
    <property type="project" value="UniProtKB-KW"/>
</dbReference>
<evidence type="ECO:0000256" key="6">
    <source>
        <dbReference type="SAM" id="MobiDB-lite"/>
    </source>
</evidence>
<protein>
    <recommendedName>
        <fullName evidence="7">Alpha-type protein kinase domain-containing protein</fullName>
    </recommendedName>
</protein>
<keyword evidence="2" id="KW-0808">Transferase</keyword>
<dbReference type="Gene3D" id="3.20.200.10">
    <property type="entry name" value="MHCK/EF2 kinase"/>
    <property type="match status" value="1"/>
</dbReference>
<evidence type="ECO:0000256" key="3">
    <source>
        <dbReference type="ARBA" id="ARBA00022741"/>
    </source>
</evidence>
<proteinExistence type="predicted"/>
<dbReference type="InterPro" id="IPR011009">
    <property type="entry name" value="Kinase-like_dom_sf"/>
</dbReference>
<name>A0A433TGE1_ELYCH</name>
<feature type="compositionally biased region" description="Polar residues" evidence="6">
    <location>
        <begin position="242"/>
        <end position="257"/>
    </location>
</feature>
<dbReference type="AlphaFoldDB" id="A0A433TGE1"/>
<dbReference type="InterPro" id="IPR051852">
    <property type="entry name" value="Alpha-type_PK"/>
</dbReference>
<dbReference type="Pfam" id="PF02816">
    <property type="entry name" value="Alpha_kinase"/>
    <property type="match status" value="1"/>
</dbReference>
<evidence type="ECO:0000256" key="1">
    <source>
        <dbReference type="ARBA" id="ARBA00022527"/>
    </source>
</evidence>
<keyword evidence="1" id="KW-0723">Serine/threonine-protein kinase</keyword>